<evidence type="ECO:0000313" key="1">
    <source>
        <dbReference type="EMBL" id="QHQ33779.1"/>
    </source>
</evidence>
<dbReference type="GO" id="GO:0016740">
    <property type="term" value="F:transferase activity"/>
    <property type="evidence" value="ECO:0007669"/>
    <property type="project" value="UniProtKB-KW"/>
</dbReference>
<reference evidence="1 2" key="1">
    <citation type="submission" date="2019-12" db="EMBL/GenBank/DDBJ databases">
        <title>Complete genome sequence of Algicella marina strain 9Alg 56(T) isolated from the red alga Tichocarpus crinitus.</title>
        <authorList>
            <person name="Kim S.-G."/>
            <person name="Nedashkovskaya O.I."/>
        </authorList>
    </citation>
    <scope>NUCLEOTIDE SEQUENCE [LARGE SCALE GENOMIC DNA]</scope>
    <source>
        <strain evidence="1 2">9Alg 56</strain>
    </source>
</reference>
<dbReference type="Proteomes" id="UP000464495">
    <property type="component" value="Chromosome"/>
</dbReference>
<evidence type="ECO:0000313" key="2">
    <source>
        <dbReference type="Proteomes" id="UP000464495"/>
    </source>
</evidence>
<sequence>MSDGPRYNFITGLPRSGSTLLSAILRQNPKTTAGMTSPVGSITNALRIMMTQNTEIKALVDDPARARILRGIFDGYYSEHQDKEVIFDTNRGWSGRIPELLHLFPEAKLIATVRDPAWVFDSVETIIRKNPIRQSSMVKPGMNIEARAEAMMGHDGFIGGPLGHLKEAVFGQDSHRVMIVDYRALCVAPDKALDAIYKFIDLPAHEHDFDRVEYMQEEFDAALNTPGLHTVRSKVEYQERQTLLPPNIFARLSSMAFWTGEMNTKAARVVIAEKAAIPLQPADTAATVPQNG</sequence>
<dbReference type="EMBL" id="CP046620">
    <property type="protein sequence ID" value="QHQ33779.1"/>
    <property type="molecule type" value="Genomic_DNA"/>
</dbReference>
<organism evidence="1 2">
    <name type="scientific">Algicella marina</name>
    <dbReference type="NCBI Taxonomy" id="2683284"/>
    <lineage>
        <taxon>Bacteria</taxon>
        <taxon>Pseudomonadati</taxon>
        <taxon>Pseudomonadota</taxon>
        <taxon>Alphaproteobacteria</taxon>
        <taxon>Rhodobacterales</taxon>
        <taxon>Paracoccaceae</taxon>
        <taxon>Algicella</taxon>
    </lineage>
</organism>
<dbReference type="Gene3D" id="3.40.50.300">
    <property type="entry name" value="P-loop containing nucleotide triphosphate hydrolases"/>
    <property type="match status" value="1"/>
</dbReference>
<dbReference type="AlphaFoldDB" id="A0A6P1SXQ8"/>
<protein>
    <submittedName>
        <fullName evidence="1">Sulfotransferase</fullName>
    </submittedName>
</protein>
<accession>A0A6P1SXQ8</accession>
<gene>
    <name evidence="1" type="ORF">GO499_00595</name>
</gene>
<name>A0A6P1SXQ8_9RHOB</name>
<dbReference type="InterPro" id="IPR027417">
    <property type="entry name" value="P-loop_NTPase"/>
</dbReference>
<proteinExistence type="predicted"/>
<dbReference type="Pfam" id="PF13469">
    <property type="entry name" value="Sulfotransfer_3"/>
    <property type="match status" value="1"/>
</dbReference>
<dbReference type="KEGG" id="amaq:GO499_00595"/>
<keyword evidence="1" id="KW-0808">Transferase</keyword>
<keyword evidence="2" id="KW-1185">Reference proteome</keyword>
<dbReference type="SUPFAM" id="SSF52540">
    <property type="entry name" value="P-loop containing nucleoside triphosphate hydrolases"/>
    <property type="match status" value="1"/>
</dbReference>
<dbReference type="RefSeq" id="WP_161860354.1">
    <property type="nucleotide sequence ID" value="NZ_CP046620.1"/>
</dbReference>